<sequence length="256" mass="27811">MLRVSLLMSVMVLALWGCQAPPDLKKLQDENGALEQQLGQANRDISKLKADKVLLQQDVAELNRVVSVLGQEKNSRVTESTNLRGEVRQFVQARIDSLKTFLLASDLLDYIGGELVERSNVDKQPLLLVDLYNKVPRNGTLTGVGGYFQATGNISVKVLRPIAGNLVVVWASQPIAVPERGVQRLTFPVTVGVEKGDLLAYHLGSVGMVGFDTGTGDTRYLNDDVMVGASLKPSSLQGENDKRAYSMGVFGLLNSL</sequence>
<evidence type="ECO:0000256" key="1">
    <source>
        <dbReference type="SAM" id="Coils"/>
    </source>
</evidence>
<dbReference type="EMBL" id="CP019343">
    <property type="protein sequence ID" value="ARN74561.1"/>
    <property type="molecule type" value="Genomic_DNA"/>
</dbReference>
<organism evidence="2 3">
    <name type="scientific">Oceanicoccus sagamiensis</name>
    <dbReference type="NCBI Taxonomy" id="716816"/>
    <lineage>
        <taxon>Bacteria</taxon>
        <taxon>Pseudomonadati</taxon>
        <taxon>Pseudomonadota</taxon>
        <taxon>Gammaproteobacteria</taxon>
        <taxon>Cellvibrionales</taxon>
        <taxon>Spongiibacteraceae</taxon>
        <taxon>Oceanicoccus</taxon>
    </lineage>
</organism>
<keyword evidence="1" id="KW-0175">Coiled coil</keyword>
<dbReference type="AlphaFoldDB" id="A0A1X9NBL9"/>
<feature type="coiled-coil region" evidence="1">
    <location>
        <begin position="24"/>
        <end position="65"/>
    </location>
</feature>
<dbReference type="KEGG" id="osg:BST96_10775"/>
<keyword evidence="3" id="KW-1185">Reference proteome</keyword>
<proteinExistence type="predicted"/>
<evidence type="ECO:0000313" key="2">
    <source>
        <dbReference type="EMBL" id="ARN74561.1"/>
    </source>
</evidence>
<protein>
    <submittedName>
        <fullName evidence="2">Uncharacterized protein</fullName>
    </submittedName>
</protein>
<dbReference type="OrthoDB" id="5700547at2"/>
<reference evidence="2 3" key="1">
    <citation type="submission" date="2016-11" db="EMBL/GenBank/DDBJ databases">
        <title>Trade-off between light-utilization and light-protection in marine flavobacteria.</title>
        <authorList>
            <person name="Kumagai Y."/>
        </authorList>
    </citation>
    <scope>NUCLEOTIDE SEQUENCE [LARGE SCALE GENOMIC DNA]</scope>
    <source>
        <strain evidence="2 3">NBRC 107125</strain>
    </source>
</reference>
<evidence type="ECO:0000313" key="3">
    <source>
        <dbReference type="Proteomes" id="UP000193450"/>
    </source>
</evidence>
<accession>A0A1X9NBL9</accession>
<gene>
    <name evidence="2" type="ORF">BST96_10775</name>
</gene>
<dbReference type="Proteomes" id="UP000193450">
    <property type="component" value="Chromosome"/>
</dbReference>
<dbReference type="RefSeq" id="WP_085758708.1">
    <property type="nucleotide sequence ID" value="NZ_CP019343.1"/>
</dbReference>
<name>A0A1X9NBL9_9GAMM</name>